<comment type="cofactor">
    <cofactor evidence="1">
        <name>Mn(2+)</name>
        <dbReference type="ChEBI" id="CHEBI:29035"/>
    </cofactor>
</comment>
<comment type="caution">
    <text evidence="8">The sequence shown here is derived from an EMBL/GenBank/DDBJ whole genome shotgun (WGS) entry which is preliminary data.</text>
</comment>
<dbReference type="OrthoDB" id="7183442at2"/>
<evidence type="ECO:0000256" key="2">
    <source>
        <dbReference type="ARBA" id="ARBA00001946"/>
    </source>
</evidence>
<evidence type="ECO:0000313" key="8">
    <source>
        <dbReference type="EMBL" id="MVX60037.1"/>
    </source>
</evidence>
<feature type="domain" description="Nudix hydrolase" evidence="7">
    <location>
        <begin position="47"/>
        <end position="273"/>
    </location>
</feature>
<dbReference type="GO" id="GO:0046872">
    <property type="term" value="F:metal ion binding"/>
    <property type="evidence" value="ECO:0007669"/>
    <property type="project" value="UniProtKB-KW"/>
</dbReference>
<sequence>MDNEHILGIRDLVYPGAVLEYEIPGGTPAVERARAYLTDPDSFDPPAPRLAATVMLLSKSKPHRRYRMSGGAEDRSVKVLHPEEGPVDVFMLRRASTMAFVPDAVVFPGGGMDERDVVCDIPWEGPAVAEWAAFMGCAESTAKGVLVAAARELFEESGILLAGPAGGVATDEAGDHWMAAREKVASRAVSFGEFLAERGWALRSDLLSLQSHWVTPPCEPKRYDTYFFTARLPEGQHADGRTSEAVEAGWLSPQEALSRLDEGRHLLVPPTISNVTTLAAASSVDAACERPFTGHVRPVPALRDGRVVFRSVVR</sequence>
<dbReference type="GO" id="GO:0016818">
    <property type="term" value="F:hydrolase activity, acting on acid anhydrides, in phosphorus-containing anhydrides"/>
    <property type="evidence" value="ECO:0007669"/>
    <property type="project" value="InterPro"/>
</dbReference>
<dbReference type="RefSeq" id="WP_160344337.1">
    <property type="nucleotide sequence ID" value="NZ_WSRR01000001.1"/>
</dbReference>
<dbReference type="AlphaFoldDB" id="A0A6N8JLV7"/>
<organism evidence="8 9">
    <name type="scientific">Adlercreutzia mucosicola</name>
    <dbReference type="NCBI Taxonomy" id="580026"/>
    <lineage>
        <taxon>Bacteria</taxon>
        <taxon>Bacillati</taxon>
        <taxon>Actinomycetota</taxon>
        <taxon>Coriobacteriia</taxon>
        <taxon>Eggerthellales</taxon>
        <taxon>Eggerthellaceae</taxon>
        <taxon>Adlercreutzia</taxon>
    </lineage>
</organism>
<dbReference type="Proteomes" id="UP000463388">
    <property type="component" value="Unassembled WGS sequence"/>
</dbReference>
<keyword evidence="3" id="KW-0479">Metal-binding</keyword>
<evidence type="ECO:0000256" key="6">
    <source>
        <dbReference type="ARBA" id="ARBA00023211"/>
    </source>
</evidence>
<dbReference type="PROSITE" id="PS51462">
    <property type="entry name" value="NUDIX"/>
    <property type="match status" value="1"/>
</dbReference>
<keyword evidence="6" id="KW-0464">Manganese</keyword>
<gene>
    <name evidence="8" type="ORF">GKZ27_00910</name>
</gene>
<dbReference type="CDD" id="cd18870">
    <property type="entry name" value="NUDIX_AcylCoAdiphos_Nudt19"/>
    <property type="match status" value="1"/>
</dbReference>
<keyword evidence="5" id="KW-0460">Magnesium</keyword>
<evidence type="ECO:0000256" key="3">
    <source>
        <dbReference type="ARBA" id="ARBA00022723"/>
    </source>
</evidence>
<evidence type="ECO:0000259" key="7">
    <source>
        <dbReference type="PROSITE" id="PS51462"/>
    </source>
</evidence>
<dbReference type="InterPro" id="IPR039121">
    <property type="entry name" value="NUDT19"/>
</dbReference>
<dbReference type="EMBL" id="WSRR01000001">
    <property type="protein sequence ID" value="MVX60037.1"/>
    <property type="molecule type" value="Genomic_DNA"/>
</dbReference>
<comment type="cofactor">
    <cofactor evidence="2">
        <name>Mg(2+)</name>
        <dbReference type="ChEBI" id="CHEBI:18420"/>
    </cofactor>
</comment>
<evidence type="ECO:0000256" key="4">
    <source>
        <dbReference type="ARBA" id="ARBA00022801"/>
    </source>
</evidence>
<dbReference type="SUPFAM" id="SSF55811">
    <property type="entry name" value="Nudix"/>
    <property type="match status" value="1"/>
</dbReference>
<name>A0A6N8JLV7_9ACTN</name>
<accession>A0A6N8JLV7</accession>
<keyword evidence="4 8" id="KW-0378">Hydrolase</keyword>
<reference evidence="8 9" key="1">
    <citation type="submission" date="2019-12" db="EMBL/GenBank/DDBJ databases">
        <title>Microbes associate with the intestines of laboratory mice.</title>
        <authorList>
            <person name="Navarre W."/>
            <person name="Wong E."/>
        </authorList>
    </citation>
    <scope>NUCLEOTIDE SEQUENCE [LARGE SCALE GENOMIC DNA]</scope>
    <source>
        <strain evidence="8 9">NM66_B29</strain>
    </source>
</reference>
<dbReference type="Gene3D" id="3.90.79.10">
    <property type="entry name" value="Nucleoside Triphosphate Pyrophosphohydrolase"/>
    <property type="match status" value="1"/>
</dbReference>
<proteinExistence type="predicted"/>
<evidence type="ECO:0000256" key="5">
    <source>
        <dbReference type="ARBA" id="ARBA00022842"/>
    </source>
</evidence>
<protein>
    <submittedName>
        <fullName evidence="8">NUDIX hydrolase</fullName>
    </submittedName>
</protein>
<evidence type="ECO:0000313" key="9">
    <source>
        <dbReference type="Proteomes" id="UP000463388"/>
    </source>
</evidence>
<dbReference type="InterPro" id="IPR000086">
    <property type="entry name" value="NUDIX_hydrolase_dom"/>
</dbReference>
<dbReference type="PANTHER" id="PTHR12318:SF0">
    <property type="entry name" value="ACYL-COENZYME A DIPHOSPHATASE NUDT19"/>
    <property type="match status" value="1"/>
</dbReference>
<dbReference type="InterPro" id="IPR015797">
    <property type="entry name" value="NUDIX_hydrolase-like_dom_sf"/>
</dbReference>
<keyword evidence="9" id="KW-1185">Reference proteome</keyword>
<dbReference type="PANTHER" id="PTHR12318">
    <property type="entry name" value="TESTOSTERONE-REGULATED PROTEIN RP2"/>
    <property type="match status" value="1"/>
</dbReference>
<evidence type="ECO:0000256" key="1">
    <source>
        <dbReference type="ARBA" id="ARBA00001936"/>
    </source>
</evidence>